<gene>
    <name evidence="1" type="ORF">SS1G_04365</name>
</gene>
<name>A7EGC4_SCLS1</name>
<organism evidence="1 2">
    <name type="scientific">Sclerotinia sclerotiorum (strain ATCC 18683 / 1980 / Ss-1)</name>
    <name type="common">White mold</name>
    <name type="synonym">Whetzelinia sclerotiorum</name>
    <dbReference type="NCBI Taxonomy" id="665079"/>
    <lineage>
        <taxon>Eukaryota</taxon>
        <taxon>Fungi</taxon>
        <taxon>Dikarya</taxon>
        <taxon>Ascomycota</taxon>
        <taxon>Pezizomycotina</taxon>
        <taxon>Leotiomycetes</taxon>
        <taxon>Helotiales</taxon>
        <taxon>Sclerotiniaceae</taxon>
        <taxon>Sclerotinia</taxon>
    </lineage>
</organism>
<reference evidence="2" key="1">
    <citation type="journal article" date="2011" name="PLoS Genet.">
        <title>Genomic analysis of the necrotrophic fungal pathogens Sclerotinia sclerotiorum and Botrytis cinerea.</title>
        <authorList>
            <person name="Amselem J."/>
            <person name="Cuomo C.A."/>
            <person name="van Kan J.A."/>
            <person name="Viaud M."/>
            <person name="Benito E.P."/>
            <person name="Couloux A."/>
            <person name="Coutinho P.M."/>
            <person name="de Vries R.P."/>
            <person name="Dyer P.S."/>
            <person name="Fillinger S."/>
            <person name="Fournier E."/>
            <person name="Gout L."/>
            <person name="Hahn M."/>
            <person name="Kohn L."/>
            <person name="Lapalu N."/>
            <person name="Plummer K.M."/>
            <person name="Pradier J.M."/>
            <person name="Quevillon E."/>
            <person name="Sharon A."/>
            <person name="Simon A."/>
            <person name="ten Have A."/>
            <person name="Tudzynski B."/>
            <person name="Tudzynski P."/>
            <person name="Wincker P."/>
            <person name="Andrew M."/>
            <person name="Anthouard V."/>
            <person name="Beever R.E."/>
            <person name="Beffa R."/>
            <person name="Benoit I."/>
            <person name="Bouzid O."/>
            <person name="Brault B."/>
            <person name="Chen Z."/>
            <person name="Choquer M."/>
            <person name="Collemare J."/>
            <person name="Cotton P."/>
            <person name="Danchin E.G."/>
            <person name="Da Silva C."/>
            <person name="Gautier A."/>
            <person name="Giraud C."/>
            <person name="Giraud T."/>
            <person name="Gonzalez C."/>
            <person name="Grossetete S."/>
            <person name="Guldener U."/>
            <person name="Henrissat B."/>
            <person name="Howlett B.J."/>
            <person name="Kodira C."/>
            <person name="Kretschmer M."/>
            <person name="Lappartient A."/>
            <person name="Leroch M."/>
            <person name="Levis C."/>
            <person name="Mauceli E."/>
            <person name="Neuveglise C."/>
            <person name="Oeser B."/>
            <person name="Pearson M."/>
            <person name="Poulain J."/>
            <person name="Poussereau N."/>
            <person name="Quesneville H."/>
            <person name="Rascle C."/>
            <person name="Schumacher J."/>
            <person name="Segurens B."/>
            <person name="Sexton A."/>
            <person name="Silva E."/>
            <person name="Sirven C."/>
            <person name="Soanes D.M."/>
            <person name="Talbot N.J."/>
            <person name="Templeton M."/>
            <person name="Yandava C."/>
            <person name="Yarden O."/>
            <person name="Zeng Q."/>
            <person name="Rollins J.A."/>
            <person name="Lebrun M.H."/>
            <person name="Dickman M."/>
        </authorList>
    </citation>
    <scope>NUCLEOTIDE SEQUENCE [LARGE SCALE GENOMIC DNA]</scope>
    <source>
        <strain evidence="2">ATCC 18683 / 1980 / Ss-1</strain>
    </source>
</reference>
<dbReference type="AlphaFoldDB" id="A7EGC4"/>
<dbReference type="RefSeq" id="XP_001594558.1">
    <property type="nucleotide sequence ID" value="XM_001594508.1"/>
</dbReference>
<dbReference type="GeneID" id="5490725"/>
<dbReference type="EMBL" id="CH476625">
    <property type="protein sequence ID" value="EDO01890.1"/>
    <property type="molecule type" value="Genomic_DNA"/>
</dbReference>
<dbReference type="Proteomes" id="UP000001312">
    <property type="component" value="Unassembled WGS sequence"/>
</dbReference>
<sequence length="76" mass="8664">MASPQLCAKTATRQVGDSQCFVNVEDEMKQLIAPEKRLTLERIYSIIAFAPRKIECKKGRRFCGNFVLVLSKDSRE</sequence>
<dbReference type="HOGENOM" id="CLU_2655957_0_0_1"/>
<dbReference type="KEGG" id="ssl:SS1G_04365"/>
<accession>A7EGC4</accession>
<keyword evidence="2" id="KW-1185">Reference proteome</keyword>
<protein>
    <submittedName>
        <fullName evidence="1">Uncharacterized protein</fullName>
    </submittedName>
</protein>
<evidence type="ECO:0000313" key="2">
    <source>
        <dbReference type="Proteomes" id="UP000001312"/>
    </source>
</evidence>
<proteinExistence type="predicted"/>
<evidence type="ECO:0000313" key="1">
    <source>
        <dbReference type="EMBL" id="EDO01890.1"/>
    </source>
</evidence>
<dbReference type="InParanoid" id="A7EGC4"/>